<keyword evidence="1" id="KW-0732">Signal</keyword>
<evidence type="ECO:0008006" key="4">
    <source>
        <dbReference type="Google" id="ProtNLM"/>
    </source>
</evidence>
<feature type="chain" id="PRO_5002216142" description="TonB-dependent receptor" evidence="1">
    <location>
        <begin position="29"/>
        <end position="139"/>
    </location>
</feature>
<proteinExistence type="predicted"/>
<evidence type="ECO:0000256" key="1">
    <source>
        <dbReference type="SAM" id="SignalP"/>
    </source>
</evidence>
<feature type="signal peptide" evidence="1">
    <location>
        <begin position="1"/>
        <end position="28"/>
    </location>
</feature>
<sequence length="139" mass="15273">MIFQFTFSRKTLALCLGSLLLGASSAHAVEATSPQSSEQNALVETLLAPARAERVRVEETGAYGVDMRDVKRHLTTNLKTDTGLFPRSEPRFFLDGGVKMDYQVARPAIDSPFGNERALVELPKVSNAFQRAIRAMSTN</sequence>
<dbReference type="AlphaFoldDB" id="A0A0D0LXF2"/>
<gene>
    <name evidence="2" type="ORF">RT97_09075</name>
</gene>
<name>A0A0D0LXF2_VARPD</name>
<protein>
    <recommendedName>
        <fullName evidence="4">TonB-dependent receptor</fullName>
    </recommendedName>
</protein>
<dbReference type="EMBL" id="JXQQ01000018">
    <property type="protein sequence ID" value="KIQ33968.1"/>
    <property type="molecule type" value="Genomic_DNA"/>
</dbReference>
<accession>A0A0D0LXF2</accession>
<dbReference type="RefSeq" id="WP_042578452.1">
    <property type="nucleotide sequence ID" value="NZ_JXQQ01000018.1"/>
</dbReference>
<organism evidence="2 3">
    <name type="scientific">Variovorax paradoxus</name>
    <dbReference type="NCBI Taxonomy" id="34073"/>
    <lineage>
        <taxon>Bacteria</taxon>
        <taxon>Pseudomonadati</taxon>
        <taxon>Pseudomonadota</taxon>
        <taxon>Betaproteobacteria</taxon>
        <taxon>Burkholderiales</taxon>
        <taxon>Comamonadaceae</taxon>
        <taxon>Variovorax</taxon>
    </lineage>
</organism>
<evidence type="ECO:0000313" key="3">
    <source>
        <dbReference type="Proteomes" id="UP000032067"/>
    </source>
</evidence>
<dbReference type="OrthoDB" id="8850629at2"/>
<reference evidence="2 3" key="1">
    <citation type="submission" date="2014-12" db="EMBL/GenBank/DDBJ databases">
        <title>16Stimator: statistical estimation of ribosomal gene copy numbers from draft genome assemblies.</title>
        <authorList>
            <person name="Perisin M.A."/>
            <person name="Vetter M."/>
            <person name="Gilbert J.A."/>
            <person name="Bergelson J."/>
        </authorList>
    </citation>
    <scope>NUCLEOTIDE SEQUENCE [LARGE SCALE GENOMIC DNA]</scope>
    <source>
        <strain evidence="2 3">MEDvA23</strain>
    </source>
</reference>
<comment type="caution">
    <text evidence="2">The sequence shown here is derived from an EMBL/GenBank/DDBJ whole genome shotgun (WGS) entry which is preliminary data.</text>
</comment>
<dbReference type="Proteomes" id="UP000032067">
    <property type="component" value="Unassembled WGS sequence"/>
</dbReference>
<evidence type="ECO:0000313" key="2">
    <source>
        <dbReference type="EMBL" id="KIQ33968.1"/>
    </source>
</evidence>